<organism evidence="1 2">
    <name type="scientific">Chryseobacterium tructae</name>
    <dbReference type="NCBI Taxonomy" id="1037380"/>
    <lineage>
        <taxon>Bacteria</taxon>
        <taxon>Pseudomonadati</taxon>
        <taxon>Bacteroidota</taxon>
        <taxon>Flavobacteriia</taxon>
        <taxon>Flavobacteriales</taxon>
        <taxon>Weeksellaceae</taxon>
        <taxon>Chryseobacterium group</taxon>
        <taxon>Chryseobacterium</taxon>
    </lineage>
</organism>
<gene>
    <name evidence="1" type="ORF">ACFONJ_11935</name>
</gene>
<evidence type="ECO:0000313" key="2">
    <source>
        <dbReference type="Proteomes" id="UP001595735"/>
    </source>
</evidence>
<protein>
    <recommendedName>
        <fullName evidence="3">Phage protein</fullName>
    </recommendedName>
</protein>
<keyword evidence="2" id="KW-1185">Reference proteome</keyword>
<dbReference type="Proteomes" id="UP001595735">
    <property type="component" value="Unassembled WGS sequence"/>
</dbReference>
<accession>A0ABV7XWE5</accession>
<reference evidence="2" key="1">
    <citation type="journal article" date="2019" name="Int. J. Syst. Evol. Microbiol.">
        <title>The Global Catalogue of Microorganisms (GCM) 10K type strain sequencing project: providing services to taxonomists for standard genome sequencing and annotation.</title>
        <authorList>
            <consortium name="The Broad Institute Genomics Platform"/>
            <consortium name="The Broad Institute Genome Sequencing Center for Infectious Disease"/>
            <person name="Wu L."/>
            <person name="Ma J."/>
        </authorList>
    </citation>
    <scope>NUCLEOTIDE SEQUENCE [LARGE SCALE GENOMIC DNA]</scope>
    <source>
        <strain evidence="2">CECT 7798</strain>
    </source>
</reference>
<evidence type="ECO:0000313" key="1">
    <source>
        <dbReference type="EMBL" id="MFC3756681.1"/>
    </source>
</evidence>
<sequence>MKMLIYPKIENPTDDKIKKFRQKILDSLVEDSTTWAKLERKINLKDNVELPLFTHIKEQFKNEPFYFRFGDDYVSLNFERNKDKNSKSMIIGMLTYYLIYNLNDIVEKIEIK</sequence>
<proteinExistence type="predicted"/>
<name>A0ABV7XWE5_9FLAO</name>
<dbReference type="EMBL" id="JBHRYO010000002">
    <property type="protein sequence ID" value="MFC3756681.1"/>
    <property type="molecule type" value="Genomic_DNA"/>
</dbReference>
<dbReference type="RefSeq" id="WP_290297334.1">
    <property type="nucleotide sequence ID" value="NZ_JAUFQR010000001.1"/>
</dbReference>
<comment type="caution">
    <text evidence="1">The sequence shown here is derived from an EMBL/GenBank/DDBJ whole genome shotgun (WGS) entry which is preliminary data.</text>
</comment>
<evidence type="ECO:0008006" key="3">
    <source>
        <dbReference type="Google" id="ProtNLM"/>
    </source>
</evidence>